<dbReference type="AlphaFoldDB" id="A0A1T4VWK7"/>
<proteinExistence type="inferred from homology"/>
<feature type="transmembrane region" description="Helical" evidence="2">
    <location>
        <begin position="6"/>
        <end position="27"/>
    </location>
</feature>
<dbReference type="PANTHER" id="PTHR33269">
    <property type="entry name" value="NADH-UBIQUINONE OXIDOREDUCTASE CHAIN 6"/>
    <property type="match status" value="1"/>
</dbReference>
<feature type="transmembrane region" description="Helical" evidence="2">
    <location>
        <begin position="58"/>
        <end position="77"/>
    </location>
</feature>
<dbReference type="Proteomes" id="UP000189733">
    <property type="component" value="Unassembled WGS sequence"/>
</dbReference>
<keyword evidence="2" id="KW-1003">Cell membrane</keyword>
<feature type="transmembrane region" description="Helical" evidence="2">
    <location>
        <begin position="142"/>
        <end position="165"/>
    </location>
</feature>
<dbReference type="Gene3D" id="1.20.120.1200">
    <property type="entry name" value="NADH-ubiquinone/plastoquinone oxidoreductase chain 6, subunit NuoJ"/>
    <property type="match status" value="1"/>
</dbReference>
<keyword evidence="4" id="KW-1185">Reference proteome</keyword>
<dbReference type="PANTHER" id="PTHR33269:SF17">
    <property type="entry name" value="NADH-UBIQUINONE OXIDOREDUCTASE CHAIN 6"/>
    <property type="match status" value="1"/>
</dbReference>
<organism evidence="3 4">
    <name type="scientific">Desulfobaculum bizertense DSM 18034</name>
    <dbReference type="NCBI Taxonomy" id="1121442"/>
    <lineage>
        <taxon>Bacteria</taxon>
        <taxon>Pseudomonadati</taxon>
        <taxon>Thermodesulfobacteriota</taxon>
        <taxon>Desulfovibrionia</taxon>
        <taxon>Desulfovibrionales</taxon>
        <taxon>Desulfovibrionaceae</taxon>
        <taxon>Desulfobaculum</taxon>
    </lineage>
</organism>
<feature type="transmembrane region" description="Helical" evidence="2">
    <location>
        <begin position="34"/>
        <end position="52"/>
    </location>
</feature>
<keyword evidence="2" id="KW-0520">NAD</keyword>
<dbReference type="GO" id="GO:0005886">
    <property type="term" value="C:plasma membrane"/>
    <property type="evidence" value="ECO:0007669"/>
    <property type="project" value="UniProtKB-SubCell"/>
</dbReference>
<keyword evidence="2" id="KW-0472">Membrane</keyword>
<dbReference type="EC" id="7.1.1.-" evidence="2"/>
<dbReference type="GO" id="GO:0048038">
    <property type="term" value="F:quinone binding"/>
    <property type="evidence" value="ECO:0007669"/>
    <property type="project" value="UniProtKB-UniRule"/>
</dbReference>
<dbReference type="GO" id="GO:0008137">
    <property type="term" value="F:NADH dehydrogenase (ubiquinone) activity"/>
    <property type="evidence" value="ECO:0007669"/>
    <property type="project" value="UniProtKB-UniRule"/>
</dbReference>
<sequence length="171" mass="18393">MDTELLAKLFFVFYVLIAFFGALVAVIAKNIVRAMTGLILTLFGVAGLYLVMNAPLVALMQLLIYLGAVVVLIFFAIMLTRAPADSTEREHRGAGQWLLAMLGGIVPAGILALVCLKVQIPSLSTPEAVPIKALGQALIQDYVLAFELISVVLLVAMIGAVLLAWQRRVGR</sequence>
<dbReference type="OrthoDB" id="5405547at2"/>
<evidence type="ECO:0000256" key="2">
    <source>
        <dbReference type="RuleBase" id="RU004429"/>
    </source>
</evidence>
<dbReference type="RefSeq" id="WP_078684417.1">
    <property type="nucleotide sequence ID" value="NZ_FUYA01000003.1"/>
</dbReference>
<dbReference type="EMBL" id="FUYA01000003">
    <property type="protein sequence ID" value="SKA69376.1"/>
    <property type="molecule type" value="Genomic_DNA"/>
</dbReference>
<keyword evidence="2" id="KW-0874">Quinone</keyword>
<comment type="function">
    <text evidence="2">NDH-1 shuttles electrons from NADH, via FMN and iron-sulfur (Fe-S) centers, to quinones in the respiratory chain. Couples the redox reaction to proton translocation (for every two electrons transferred, four hydrogen ions are translocated across the cytoplasmic membrane), and thus conserves the redox energy in a proton gradient.</text>
</comment>
<evidence type="ECO:0000256" key="1">
    <source>
        <dbReference type="ARBA" id="ARBA00005698"/>
    </source>
</evidence>
<name>A0A1T4VWK7_9BACT</name>
<evidence type="ECO:0000313" key="4">
    <source>
        <dbReference type="Proteomes" id="UP000189733"/>
    </source>
</evidence>
<dbReference type="InterPro" id="IPR042106">
    <property type="entry name" value="Nuo/plastoQ_OxRdtase_6_NuoJ"/>
</dbReference>
<accession>A0A1T4VWK7</accession>
<keyword evidence="2" id="KW-1133">Transmembrane helix</keyword>
<comment type="catalytic activity">
    <reaction evidence="2">
        <text>a quinone + NADH + 5 H(+)(in) = a quinol + NAD(+) + 4 H(+)(out)</text>
        <dbReference type="Rhea" id="RHEA:57888"/>
        <dbReference type="ChEBI" id="CHEBI:15378"/>
        <dbReference type="ChEBI" id="CHEBI:24646"/>
        <dbReference type="ChEBI" id="CHEBI:57540"/>
        <dbReference type="ChEBI" id="CHEBI:57945"/>
        <dbReference type="ChEBI" id="CHEBI:132124"/>
    </reaction>
</comment>
<dbReference type="STRING" id="1121442.SAMN02745702_01116"/>
<gene>
    <name evidence="3" type="ORF">SAMN02745702_01116</name>
</gene>
<keyword evidence="2" id="KW-0812">Transmembrane</keyword>
<comment type="similarity">
    <text evidence="1 2">Belongs to the complex I subunit 6 family.</text>
</comment>
<reference evidence="3 4" key="1">
    <citation type="submission" date="2017-02" db="EMBL/GenBank/DDBJ databases">
        <authorList>
            <person name="Peterson S.W."/>
        </authorList>
    </citation>
    <scope>NUCLEOTIDE SEQUENCE [LARGE SCALE GENOMIC DNA]</scope>
    <source>
        <strain evidence="3 4">DSM 18034</strain>
    </source>
</reference>
<comment type="subcellular location">
    <subcellularLocation>
        <location evidence="2">Cell membrane</location>
        <topology evidence="2">Multi-pass membrane protein</topology>
    </subcellularLocation>
</comment>
<dbReference type="InterPro" id="IPR001457">
    <property type="entry name" value="NADH_UbQ/plastoQ_OxRdtase_su6"/>
</dbReference>
<dbReference type="Pfam" id="PF00499">
    <property type="entry name" value="Oxidored_q3"/>
    <property type="match status" value="1"/>
</dbReference>
<feature type="transmembrane region" description="Helical" evidence="2">
    <location>
        <begin position="97"/>
        <end position="120"/>
    </location>
</feature>
<evidence type="ECO:0000313" key="3">
    <source>
        <dbReference type="EMBL" id="SKA69376.1"/>
    </source>
</evidence>
<protein>
    <recommendedName>
        <fullName evidence="2">NADH-quinone oxidoreductase subunit J</fullName>
        <ecNumber evidence="2">7.1.1.-</ecNumber>
    </recommendedName>
</protein>